<feature type="compositionally biased region" description="Polar residues" evidence="1">
    <location>
        <begin position="150"/>
        <end position="162"/>
    </location>
</feature>
<feature type="compositionally biased region" description="Basic and acidic residues" evidence="1">
    <location>
        <begin position="129"/>
        <end position="143"/>
    </location>
</feature>
<evidence type="ECO:0000256" key="1">
    <source>
        <dbReference type="SAM" id="MobiDB-lite"/>
    </source>
</evidence>
<dbReference type="InterPro" id="IPR008507">
    <property type="entry name" value="DUF789"/>
</dbReference>
<sequence>MAAEEEENRGRSALQKPPPLCSPLCSSASELSERDSTNLDRFLDSITPLVPAMCLSKSRMKGMGNSIGDSEAYFNLGDLWETFREWSAYGAGVPVLMNGRDSVVQYYTPYLSGIQLYVDPSKPSASRRRPGEESDAESSRESSSDDSDGQPKNIQTNSRSQVDLNRLSLKDDDDDAEDSNLPGLLVYQFLEREVPHFREPLINKISSLSSRCPELNTYNSCDLHPSSWVSVAWYPIYRIPMGPTLRDLEACFLTFHSLSTTHQSVSYFQPKVCAPKLGKVNGSVDSSPKLPLPVFGLASYKFKGPMWAANELHQASSLYQEADNWLRRLQVDHPDYRFFAAHNTGRR</sequence>
<organism evidence="2 3">
    <name type="scientific">Stephania yunnanensis</name>
    <dbReference type="NCBI Taxonomy" id="152371"/>
    <lineage>
        <taxon>Eukaryota</taxon>
        <taxon>Viridiplantae</taxon>
        <taxon>Streptophyta</taxon>
        <taxon>Embryophyta</taxon>
        <taxon>Tracheophyta</taxon>
        <taxon>Spermatophyta</taxon>
        <taxon>Magnoliopsida</taxon>
        <taxon>Ranunculales</taxon>
        <taxon>Menispermaceae</taxon>
        <taxon>Menispermoideae</taxon>
        <taxon>Cissampelideae</taxon>
        <taxon>Stephania</taxon>
    </lineage>
</organism>
<evidence type="ECO:0000313" key="3">
    <source>
        <dbReference type="Proteomes" id="UP001420932"/>
    </source>
</evidence>
<evidence type="ECO:0000313" key="2">
    <source>
        <dbReference type="EMBL" id="KAK9086338.1"/>
    </source>
</evidence>
<protein>
    <recommendedName>
        <fullName evidence="4">DUF789 domain-containing protein</fullName>
    </recommendedName>
</protein>
<gene>
    <name evidence="2" type="ORF">Syun_028732</name>
</gene>
<reference evidence="2 3" key="1">
    <citation type="submission" date="2024-01" db="EMBL/GenBank/DDBJ databases">
        <title>Genome assemblies of Stephania.</title>
        <authorList>
            <person name="Yang L."/>
        </authorList>
    </citation>
    <scope>NUCLEOTIDE SEQUENCE [LARGE SCALE GENOMIC DNA]</scope>
    <source>
        <strain evidence="2">YNDBR</strain>
        <tissue evidence="2">Leaf</tissue>
    </source>
</reference>
<dbReference type="PANTHER" id="PTHR31343:SF4">
    <property type="entry name" value="DUF789 DOMAIN-CONTAINING PROTEIN"/>
    <property type="match status" value="1"/>
</dbReference>
<dbReference type="Pfam" id="PF05623">
    <property type="entry name" value="DUF789"/>
    <property type="match status" value="1"/>
</dbReference>
<accession>A0AAP0HFF8</accession>
<keyword evidence="3" id="KW-1185">Reference proteome</keyword>
<comment type="caution">
    <text evidence="2">The sequence shown here is derived from an EMBL/GenBank/DDBJ whole genome shotgun (WGS) entry which is preliminary data.</text>
</comment>
<evidence type="ECO:0008006" key="4">
    <source>
        <dbReference type="Google" id="ProtNLM"/>
    </source>
</evidence>
<dbReference type="PANTHER" id="PTHR31343">
    <property type="entry name" value="T15D22.8"/>
    <property type="match status" value="1"/>
</dbReference>
<feature type="region of interest" description="Disordered" evidence="1">
    <location>
        <begin position="121"/>
        <end position="164"/>
    </location>
</feature>
<dbReference type="EMBL" id="JBBNAF010000013">
    <property type="protein sequence ID" value="KAK9086338.1"/>
    <property type="molecule type" value="Genomic_DNA"/>
</dbReference>
<proteinExistence type="predicted"/>
<name>A0AAP0HFF8_9MAGN</name>
<dbReference type="Proteomes" id="UP001420932">
    <property type="component" value="Unassembled WGS sequence"/>
</dbReference>
<feature type="region of interest" description="Disordered" evidence="1">
    <location>
        <begin position="1"/>
        <end position="27"/>
    </location>
</feature>
<dbReference type="AlphaFoldDB" id="A0AAP0HFF8"/>